<evidence type="ECO:0000256" key="1">
    <source>
        <dbReference type="ARBA" id="ARBA00022443"/>
    </source>
</evidence>
<dbReference type="SUPFAM" id="SSF50044">
    <property type="entry name" value="SH3-domain"/>
    <property type="match status" value="1"/>
</dbReference>
<dbReference type="InterPro" id="IPR035514">
    <property type="entry name" value="SPIN90_SH3"/>
</dbReference>
<dbReference type="AGR" id="Xenbase:XB-GENE-17340714"/>
<gene>
    <name evidence="6" type="primary">nckipsd.L</name>
    <name evidence="5" type="synonym">MGC81740</name>
    <name evidence="6" type="synonym">nckipsd</name>
</gene>
<feature type="region of interest" description="Disordered" evidence="3">
    <location>
        <begin position="102"/>
        <end position="143"/>
    </location>
</feature>
<dbReference type="Gene3D" id="2.30.30.40">
    <property type="entry name" value="SH3 Domains"/>
    <property type="match status" value="1"/>
</dbReference>
<dbReference type="Pfam" id="PF00018">
    <property type="entry name" value="SH3_1"/>
    <property type="match status" value="1"/>
</dbReference>
<dbReference type="RefSeq" id="NP_001087485.2">
    <property type="nucleotide sequence ID" value="NM_001094016.2"/>
</dbReference>
<dbReference type="PROSITE" id="PS50002">
    <property type="entry name" value="SH3"/>
    <property type="match status" value="1"/>
</dbReference>
<dbReference type="Bgee" id="447309">
    <property type="expression patterns" value="Expressed in internal ear and 19 other cell types or tissues"/>
</dbReference>
<dbReference type="GeneID" id="447309"/>
<evidence type="ECO:0000313" key="5">
    <source>
        <dbReference type="EMBL" id="AAH79999.1"/>
    </source>
</evidence>
<evidence type="ECO:0000256" key="3">
    <source>
        <dbReference type="SAM" id="MobiDB-lite"/>
    </source>
</evidence>
<dbReference type="Xenbase" id="XB-GENE-17340714">
    <property type="gene designation" value="nckipsd.L"/>
</dbReference>
<keyword evidence="1 2" id="KW-0728">SH3 domain</keyword>
<organism evidence="5">
    <name type="scientific">Xenopus laevis</name>
    <name type="common">African clawed frog</name>
    <dbReference type="NCBI Taxonomy" id="8355"/>
    <lineage>
        <taxon>Eukaryota</taxon>
        <taxon>Metazoa</taxon>
        <taxon>Chordata</taxon>
        <taxon>Craniata</taxon>
        <taxon>Vertebrata</taxon>
        <taxon>Euteleostomi</taxon>
        <taxon>Amphibia</taxon>
        <taxon>Batrachia</taxon>
        <taxon>Anura</taxon>
        <taxon>Pipoidea</taxon>
        <taxon>Pipidae</taxon>
        <taxon>Xenopodinae</taxon>
        <taxon>Xenopus</taxon>
        <taxon>Xenopus</taxon>
    </lineage>
</organism>
<dbReference type="InterPro" id="IPR001452">
    <property type="entry name" value="SH3_domain"/>
</dbReference>
<evidence type="ECO:0000259" key="4">
    <source>
        <dbReference type="PROSITE" id="PS50002"/>
    </source>
</evidence>
<sequence length="210" mass="23565">MYRALYAFRSPEANSLQFGAGESFLILERSNLHWWLASRCSSGETGYVPASYLERIQVQEQDVVLQSIDRAIETIHNAAMKNGGKYNLEQRDVLQKLIHHRKETQTRKNHSPSSQSNSITASSSEHHLDSGRQSNGVNRTERHMSLPNPEFQLEESNLYQIPPQPRRAAPVTPPPPEKQRNLQNALCTKSMIDKSMSNASNPSISSLGGV</sequence>
<dbReference type="AlphaFoldDB" id="Q68F46"/>
<dbReference type="EMBL" id="BC079999">
    <property type="protein sequence ID" value="AAH79999.1"/>
    <property type="molecule type" value="mRNA"/>
</dbReference>
<dbReference type="InterPro" id="IPR036028">
    <property type="entry name" value="SH3-like_dom_sf"/>
</dbReference>
<feature type="compositionally biased region" description="Low complexity" evidence="3">
    <location>
        <begin position="111"/>
        <end position="123"/>
    </location>
</feature>
<reference evidence="5" key="1">
    <citation type="submission" date="2004-08" db="EMBL/GenBank/DDBJ databases">
        <authorList>
            <consortium name="NIH - Xenopus Gene Collection (XGC) project"/>
        </authorList>
    </citation>
    <scope>NUCLEOTIDE SEQUENCE [LARGE SCALE MRNA]</scope>
    <source>
        <tissue evidence="5">Embryo</tissue>
    </source>
</reference>
<protein>
    <submittedName>
        <fullName evidence="5">MGC81740 protein</fullName>
    </submittedName>
</protein>
<dbReference type="CDD" id="cd11849">
    <property type="entry name" value="SH3_SPIN90"/>
    <property type="match status" value="1"/>
</dbReference>
<dbReference type="KEGG" id="xla:447309"/>
<dbReference type="CTD" id="447309"/>
<feature type="region of interest" description="Disordered" evidence="3">
    <location>
        <begin position="163"/>
        <end position="210"/>
    </location>
</feature>
<name>Q68F46_XENLA</name>
<accession>Q68F46</accession>
<feature type="domain" description="SH3" evidence="4">
    <location>
        <begin position="1"/>
        <end position="58"/>
    </location>
</feature>
<evidence type="ECO:0000256" key="2">
    <source>
        <dbReference type="PROSITE-ProRule" id="PRU00192"/>
    </source>
</evidence>
<evidence type="ECO:0000313" key="6">
    <source>
        <dbReference type="Xenbase" id="XB-GENE-17340714"/>
    </source>
</evidence>
<proteinExistence type="evidence at transcript level"/>
<feature type="compositionally biased region" description="Low complexity" evidence="3">
    <location>
        <begin position="195"/>
        <end position="210"/>
    </location>
</feature>
<dbReference type="SMART" id="SM00326">
    <property type="entry name" value="SH3"/>
    <property type="match status" value="1"/>
</dbReference>
<dbReference type="OrthoDB" id="445362at2759"/>